<dbReference type="Proteomes" id="UP001054821">
    <property type="component" value="Chromosome 6"/>
</dbReference>
<protein>
    <submittedName>
        <fullName evidence="2">Uncharacterized protein</fullName>
    </submittedName>
</protein>
<evidence type="ECO:0000313" key="2">
    <source>
        <dbReference type="EMBL" id="KAI5323327.1"/>
    </source>
</evidence>
<evidence type="ECO:0000256" key="1">
    <source>
        <dbReference type="SAM" id="SignalP"/>
    </source>
</evidence>
<accession>A0AAD4VG89</accession>
<dbReference type="PANTHER" id="PTHR31973">
    <property type="entry name" value="POLYPROTEIN, PUTATIVE-RELATED"/>
    <property type="match status" value="1"/>
</dbReference>
<dbReference type="EMBL" id="JAJFAZ020000006">
    <property type="protein sequence ID" value="KAI5323327.1"/>
    <property type="molecule type" value="Genomic_DNA"/>
</dbReference>
<dbReference type="PANTHER" id="PTHR31973:SF187">
    <property type="entry name" value="MUTATOR TRANSPOSASE MUDRA PROTEIN"/>
    <property type="match status" value="1"/>
</dbReference>
<feature type="chain" id="PRO_5042129215" evidence="1">
    <location>
        <begin position="19"/>
        <end position="83"/>
    </location>
</feature>
<keyword evidence="3" id="KW-1185">Reference proteome</keyword>
<name>A0AAD4VG89_PRUDU</name>
<keyword evidence="1" id="KW-0732">Signal</keyword>
<feature type="signal peptide" evidence="1">
    <location>
        <begin position="1"/>
        <end position="18"/>
    </location>
</feature>
<evidence type="ECO:0000313" key="3">
    <source>
        <dbReference type="Proteomes" id="UP001054821"/>
    </source>
</evidence>
<gene>
    <name evidence="2" type="ORF">L3X38_032399</name>
</gene>
<dbReference type="AlphaFoldDB" id="A0AAD4VG89"/>
<reference evidence="2 3" key="1">
    <citation type="journal article" date="2022" name="G3 (Bethesda)">
        <title>Whole-genome sequence and methylome profiling of the almond [Prunus dulcis (Mill.) D.A. Webb] cultivar 'Nonpareil'.</title>
        <authorList>
            <person name="D'Amico-Willman K.M."/>
            <person name="Ouma W.Z."/>
            <person name="Meulia T."/>
            <person name="Sideli G.M."/>
            <person name="Gradziel T.M."/>
            <person name="Fresnedo-Ramirez J."/>
        </authorList>
    </citation>
    <scope>NUCLEOTIDE SEQUENCE [LARGE SCALE GENOMIC DNA]</scope>
    <source>
        <strain evidence="2">Clone GOH B32 T37-40</strain>
    </source>
</reference>
<proteinExistence type="predicted"/>
<comment type="caution">
    <text evidence="2">The sequence shown here is derived from an EMBL/GenBank/DDBJ whole genome shotgun (WGS) entry which is preliminary data.</text>
</comment>
<sequence length="83" mass="9207">MGHLVFQRLYMCLGACQAGFIAGCRPIIGLDDCFLKDVYGGQFLGAVGGVCSECKNSWVWFLELLVKDVENVNQFGYTFISDK</sequence>
<organism evidence="2 3">
    <name type="scientific">Prunus dulcis</name>
    <name type="common">Almond</name>
    <name type="synonym">Amygdalus dulcis</name>
    <dbReference type="NCBI Taxonomy" id="3755"/>
    <lineage>
        <taxon>Eukaryota</taxon>
        <taxon>Viridiplantae</taxon>
        <taxon>Streptophyta</taxon>
        <taxon>Embryophyta</taxon>
        <taxon>Tracheophyta</taxon>
        <taxon>Spermatophyta</taxon>
        <taxon>Magnoliopsida</taxon>
        <taxon>eudicotyledons</taxon>
        <taxon>Gunneridae</taxon>
        <taxon>Pentapetalae</taxon>
        <taxon>rosids</taxon>
        <taxon>fabids</taxon>
        <taxon>Rosales</taxon>
        <taxon>Rosaceae</taxon>
        <taxon>Amygdaloideae</taxon>
        <taxon>Amygdaleae</taxon>
        <taxon>Prunus</taxon>
    </lineage>
</organism>